<evidence type="ECO:0000256" key="1">
    <source>
        <dbReference type="ARBA" id="ARBA00023157"/>
    </source>
</evidence>
<dbReference type="Pfam" id="PF00396">
    <property type="entry name" value="Granulin"/>
    <property type="match status" value="1"/>
</dbReference>
<dbReference type="SUPFAM" id="SSF52266">
    <property type="entry name" value="SGNH hydrolase"/>
    <property type="match status" value="1"/>
</dbReference>
<evidence type="ECO:0000259" key="3">
    <source>
        <dbReference type="Pfam" id="PF00396"/>
    </source>
</evidence>
<organism evidence="4 5">
    <name type="scientific">Tetraparma gracilis</name>
    <dbReference type="NCBI Taxonomy" id="2962635"/>
    <lineage>
        <taxon>Eukaryota</taxon>
        <taxon>Sar</taxon>
        <taxon>Stramenopiles</taxon>
        <taxon>Ochrophyta</taxon>
        <taxon>Bolidophyceae</taxon>
        <taxon>Parmales</taxon>
        <taxon>Triparmaceae</taxon>
        <taxon>Tetraparma</taxon>
    </lineage>
</organism>
<keyword evidence="2" id="KW-0732">Signal</keyword>
<name>A0ABQ6N4X8_9STRA</name>
<dbReference type="Gene3D" id="2.10.25.160">
    <property type="entry name" value="Granulin"/>
    <property type="match status" value="1"/>
</dbReference>
<comment type="caution">
    <text evidence="4">The sequence shown here is derived from an EMBL/GenBank/DDBJ whole genome shotgun (WGS) entry which is preliminary data.</text>
</comment>
<keyword evidence="5" id="KW-1185">Reference proteome</keyword>
<evidence type="ECO:0000313" key="5">
    <source>
        <dbReference type="Proteomes" id="UP001165060"/>
    </source>
</evidence>
<dbReference type="InterPro" id="IPR000118">
    <property type="entry name" value="Granulin"/>
</dbReference>
<dbReference type="InterPro" id="IPR036514">
    <property type="entry name" value="SGNH_hydro_sf"/>
</dbReference>
<keyword evidence="1" id="KW-1015">Disulfide bond</keyword>
<dbReference type="EMBL" id="BRYB01000890">
    <property type="protein sequence ID" value="GMI39749.1"/>
    <property type="molecule type" value="Genomic_DNA"/>
</dbReference>
<protein>
    <recommendedName>
        <fullName evidence="3">Granulins domain-containing protein</fullName>
    </recommendedName>
</protein>
<dbReference type="Proteomes" id="UP001165060">
    <property type="component" value="Unassembled WGS sequence"/>
</dbReference>
<dbReference type="Gene3D" id="3.40.50.1110">
    <property type="entry name" value="SGNH hydrolase"/>
    <property type="match status" value="1"/>
</dbReference>
<gene>
    <name evidence="4" type="ORF">TeGR_g647</name>
</gene>
<sequence>MPPPPPYLLPLLLPLCTASSAWTSCPVPDPDQFDDWSMPKCPDTQTCSPNGFSGASGYGCCPFKDAVSCPSGYQCCPSGSRCSLISGDSYSAVYDCLDEGDQTLISQSKCPCKPGAPLPPSDTLYNVFVIGDSLSIGFTPLVAETLSDIALVQHIPWDTTDGGAEEAAYFEQCLDNWLRSPSGLPYFPDLIYFNSGMHNLNDNATMGVPGQSGSSDEYAAQMERITDRLVDFAASSQNKTSLMYGLTTPWLCDAGIDATITGVLNAAAAPIMAARGIPVVDTHSPITDQCGAAPVSSCFDLDECYCPHCAGHYDFLANDVIAPAVRQALEAKPRVGGAKTNVKVLNEHKNDITYKLTASSVGGCGGANQPLAPGAEDSSGCYCSWGTLNNKFVAYDPTHPTNTPLCETADLGSCYAHTEKGLDAKYLCTVTYEGMTDGQAQAACSCSIE</sequence>
<feature type="signal peptide" evidence="2">
    <location>
        <begin position="1"/>
        <end position="23"/>
    </location>
</feature>
<reference evidence="4 5" key="1">
    <citation type="journal article" date="2023" name="Commun. Biol.">
        <title>Genome analysis of Parmales, the sister group of diatoms, reveals the evolutionary specialization of diatoms from phago-mixotrophs to photoautotrophs.</title>
        <authorList>
            <person name="Ban H."/>
            <person name="Sato S."/>
            <person name="Yoshikawa S."/>
            <person name="Yamada K."/>
            <person name="Nakamura Y."/>
            <person name="Ichinomiya M."/>
            <person name="Sato N."/>
            <person name="Blanc-Mathieu R."/>
            <person name="Endo H."/>
            <person name="Kuwata A."/>
            <person name="Ogata H."/>
        </authorList>
    </citation>
    <scope>NUCLEOTIDE SEQUENCE [LARGE SCALE GENOMIC DNA]</scope>
</reference>
<evidence type="ECO:0000256" key="2">
    <source>
        <dbReference type="SAM" id="SignalP"/>
    </source>
</evidence>
<evidence type="ECO:0000313" key="4">
    <source>
        <dbReference type="EMBL" id="GMI39749.1"/>
    </source>
</evidence>
<feature type="chain" id="PRO_5045554682" description="Granulins domain-containing protein" evidence="2">
    <location>
        <begin position="24"/>
        <end position="449"/>
    </location>
</feature>
<accession>A0ABQ6N4X8</accession>
<dbReference type="InterPro" id="IPR037277">
    <property type="entry name" value="Granulin_sf"/>
</dbReference>
<feature type="domain" description="Granulins" evidence="3">
    <location>
        <begin position="56"/>
        <end position="84"/>
    </location>
</feature>
<proteinExistence type="predicted"/>